<feature type="compositionally biased region" description="Low complexity" evidence="1">
    <location>
        <begin position="210"/>
        <end position="224"/>
    </location>
</feature>
<feature type="compositionally biased region" description="Basic and acidic residues" evidence="1">
    <location>
        <begin position="47"/>
        <end position="56"/>
    </location>
</feature>
<feature type="region of interest" description="Disordered" evidence="1">
    <location>
        <begin position="373"/>
        <end position="404"/>
    </location>
</feature>
<feature type="compositionally biased region" description="Polar residues" evidence="1">
    <location>
        <begin position="170"/>
        <end position="186"/>
    </location>
</feature>
<feature type="compositionally biased region" description="Polar residues" evidence="1">
    <location>
        <begin position="604"/>
        <end position="620"/>
    </location>
</feature>
<keyword evidence="3" id="KW-1185">Reference proteome</keyword>
<feature type="compositionally biased region" description="Polar residues" evidence="1">
    <location>
        <begin position="373"/>
        <end position="395"/>
    </location>
</feature>
<evidence type="ECO:0000256" key="1">
    <source>
        <dbReference type="SAM" id="MobiDB-lite"/>
    </source>
</evidence>
<protein>
    <submittedName>
        <fullName evidence="2">Uncharacterized protein</fullName>
    </submittedName>
</protein>
<name>A0A1D2MZC0_ORCCI</name>
<evidence type="ECO:0000313" key="3">
    <source>
        <dbReference type="Proteomes" id="UP000094527"/>
    </source>
</evidence>
<comment type="caution">
    <text evidence="2">The sequence shown here is derived from an EMBL/GenBank/DDBJ whole genome shotgun (WGS) entry which is preliminary data.</text>
</comment>
<accession>A0A1D2MZC0</accession>
<feature type="compositionally biased region" description="Polar residues" evidence="1">
    <location>
        <begin position="697"/>
        <end position="709"/>
    </location>
</feature>
<feature type="compositionally biased region" description="Basic and acidic residues" evidence="1">
    <location>
        <begin position="309"/>
        <end position="320"/>
    </location>
</feature>
<feature type="compositionally biased region" description="Polar residues" evidence="1">
    <location>
        <begin position="322"/>
        <end position="334"/>
    </location>
</feature>
<dbReference type="AlphaFoldDB" id="A0A1D2MZC0"/>
<proteinExistence type="predicted"/>
<feature type="region of interest" description="Disordered" evidence="1">
    <location>
        <begin position="571"/>
        <end position="659"/>
    </location>
</feature>
<feature type="compositionally biased region" description="Basic and acidic residues" evidence="1">
    <location>
        <begin position="759"/>
        <end position="769"/>
    </location>
</feature>
<feature type="compositionally biased region" description="Polar residues" evidence="1">
    <location>
        <begin position="719"/>
        <end position="730"/>
    </location>
</feature>
<feature type="compositionally biased region" description="Polar residues" evidence="1">
    <location>
        <begin position="825"/>
        <end position="834"/>
    </location>
</feature>
<evidence type="ECO:0000313" key="2">
    <source>
        <dbReference type="EMBL" id="ODM98005.1"/>
    </source>
</evidence>
<feature type="region of interest" description="Disordered" evidence="1">
    <location>
        <begin position="20"/>
        <end position="56"/>
    </location>
</feature>
<feature type="region of interest" description="Disordered" evidence="1">
    <location>
        <begin position="163"/>
        <end position="361"/>
    </location>
</feature>
<sequence>AILRSIREGATVRKTLLSPSEKKELLPFSGKDSAQKRVLQQSRRHDRTTDIEDTKEVSKVKENGNVVTEITRRHEHEVFHNEDIPDSDSDEFEHIENREGAHDYSHGKSENFIEYLAVPKGGSPSQGVKIGDGAHFVSENIRTQRDGDEDLWDSVSERIRRLPKPDGLFNQINVPPNAQPSRQDALTNRPLDLDQEEYTRKNETNRWLNSHFGSSSSSLNSEASPRTPILSTPTGIHVTMTSRGSPLHSPPPPPPPIPGGGGNNNRNNSPRTLPSSKLRSKTEKEQVGKRISFGDSPARQNHSQNSVHFDLRNRHQDDVIRSVNSQIGRVSVTKSGGLWDDEPTPTPPPRSRRRNNSPDFRTYADQTRHVNLTSTMNNNNFSSRKYANDSPSYLQKSGDVGERKNYERREQSFGYNGPVTGGITRDSIDSGNFGNSGYVTKHSNQYKMNENTNPGQNAYYDNGEADVSERKTVERRERVFSYDGASQKQFHPKYIVGTPSSTMNRLKGIEHTGAVIDNSTDNRSQTLPRRRFYFGDDEGSLMGKDVSKRAVGKSLRFGTDDIDVSISNSYQNAENNRKSNSLSRSMSFTPRSVGRDRPSYNPPRLSNETKYSPTYKSNPQLLDGPDLLTPKLLQNMSRSTRDVSLSHNDQYNYSSDRNHHYESNAVNNVSSKSKRSIFDSLKKNSVDLFETGVRGSKASSPSRSMTPTGAYSPLRNNDRSLISTRASLQSPRHFGGANSPLSDDYHETYRMSSSTPDQDESKPKIKTDTTSKFSRKTIRGDDGRAIGNVESSQTTTRTTSRYKESEVMYPNGRGIHSPLGYHSDISPQQLSSGTVVIPVRDPNNNKNVHYAK</sequence>
<feature type="compositionally biased region" description="Pro residues" evidence="1">
    <location>
        <begin position="248"/>
        <end position="258"/>
    </location>
</feature>
<feature type="compositionally biased region" description="Polar residues" evidence="1">
    <location>
        <begin position="842"/>
        <end position="852"/>
    </location>
</feature>
<reference evidence="2 3" key="1">
    <citation type="journal article" date="2016" name="Genome Biol. Evol.">
        <title>Gene Family Evolution Reflects Adaptation to Soil Environmental Stressors in the Genome of the Collembolan Orchesella cincta.</title>
        <authorList>
            <person name="Faddeeva-Vakhrusheva A."/>
            <person name="Derks M.F."/>
            <person name="Anvar S.Y."/>
            <person name="Agamennone V."/>
            <person name="Suring W."/>
            <person name="Smit S."/>
            <person name="van Straalen N.M."/>
            <person name="Roelofs D."/>
        </authorList>
    </citation>
    <scope>NUCLEOTIDE SEQUENCE [LARGE SCALE GENOMIC DNA]</scope>
    <source>
        <tissue evidence="2">Mixed pool</tissue>
    </source>
</reference>
<dbReference type="EMBL" id="LJIJ01000390">
    <property type="protein sequence ID" value="ODM98005.1"/>
    <property type="molecule type" value="Genomic_DNA"/>
</dbReference>
<feature type="non-terminal residue" evidence="2">
    <location>
        <position position="1"/>
    </location>
</feature>
<organism evidence="2 3">
    <name type="scientific">Orchesella cincta</name>
    <name type="common">Springtail</name>
    <name type="synonym">Podura cincta</name>
    <dbReference type="NCBI Taxonomy" id="48709"/>
    <lineage>
        <taxon>Eukaryota</taxon>
        <taxon>Metazoa</taxon>
        <taxon>Ecdysozoa</taxon>
        <taxon>Arthropoda</taxon>
        <taxon>Hexapoda</taxon>
        <taxon>Collembola</taxon>
        <taxon>Entomobryomorpha</taxon>
        <taxon>Entomobryoidea</taxon>
        <taxon>Orchesellidae</taxon>
        <taxon>Orchesellinae</taxon>
        <taxon>Orchesella</taxon>
    </lineage>
</organism>
<gene>
    <name evidence="2" type="ORF">Ocin01_08674</name>
</gene>
<dbReference type="OrthoDB" id="6605262at2759"/>
<feature type="compositionally biased region" description="Polar residues" evidence="1">
    <location>
        <begin position="632"/>
        <end position="655"/>
    </location>
</feature>
<dbReference type="Proteomes" id="UP000094527">
    <property type="component" value="Unassembled WGS sequence"/>
</dbReference>
<feature type="compositionally biased region" description="Polar residues" evidence="1">
    <location>
        <begin position="298"/>
        <end position="307"/>
    </location>
</feature>
<feature type="compositionally biased region" description="Polar residues" evidence="1">
    <location>
        <begin position="571"/>
        <end position="590"/>
    </location>
</feature>
<feature type="compositionally biased region" description="Low complexity" evidence="1">
    <location>
        <begin position="264"/>
        <end position="276"/>
    </location>
</feature>
<dbReference type="OMA" id="TRRHEHE"/>
<feature type="region of interest" description="Disordered" evidence="1">
    <location>
        <begin position="692"/>
        <end position="852"/>
    </location>
</feature>